<dbReference type="KEGG" id="gfu:KM031_18115"/>
<feature type="transmembrane region" description="Helical" evidence="6">
    <location>
        <begin position="489"/>
        <end position="508"/>
    </location>
</feature>
<feature type="transmembrane region" description="Helical" evidence="6">
    <location>
        <begin position="774"/>
        <end position="795"/>
    </location>
</feature>
<feature type="transmembrane region" description="Helical" evidence="6">
    <location>
        <begin position="7"/>
        <end position="37"/>
    </location>
</feature>
<feature type="transmembrane region" description="Helical" evidence="6">
    <location>
        <begin position="49"/>
        <end position="67"/>
    </location>
</feature>
<feature type="transmembrane region" description="Helical" evidence="6">
    <location>
        <begin position="79"/>
        <end position="99"/>
    </location>
</feature>
<organism evidence="8 9">
    <name type="scientific">Gemmobacter fulvus</name>
    <dbReference type="NCBI Taxonomy" id="2840474"/>
    <lineage>
        <taxon>Bacteria</taxon>
        <taxon>Pseudomonadati</taxon>
        <taxon>Pseudomonadota</taxon>
        <taxon>Alphaproteobacteria</taxon>
        <taxon>Rhodobacterales</taxon>
        <taxon>Paracoccaceae</taxon>
        <taxon>Gemmobacter</taxon>
    </lineage>
</organism>
<keyword evidence="3 6" id="KW-1133">Transmembrane helix</keyword>
<keyword evidence="8" id="KW-0614">Plasmid</keyword>
<protein>
    <submittedName>
        <fullName evidence="8">O-antigen ligase family protein</fullName>
    </submittedName>
</protein>
<gene>
    <name evidence="8" type="ORF">KM031_18115</name>
</gene>
<evidence type="ECO:0000256" key="6">
    <source>
        <dbReference type="SAM" id="Phobius"/>
    </source>
</evidence>
<dbReference type="InterPro" id="IPR051533">
    <property type="entry name" value="WaaL-like"/>
</dbReference>
<keyword evidence="2 6" id="KW-0812">Transmembrane</keyword>
<feature type="transmembrane region" description="Helical" evidence="6">
    <location>
        <begin position="401"/>
        <end position="421"/>
    </location>
</feature>
<feature type="transmembrane region" description="Helical" evidence="6">
    <location>
        <begin position="193"/>
        <end position="210"/>
    </location>
</feature>
<feature type="transmembrane region" description="Helical" evidence="6">
    <location>
        <begin position="427"/>
        <end position="445"/>
    </location>
</feature>
<dbReference type="Proteomes" id="UP000679352">
    <property type="component" value="Plasmid p1"/>
</dbReference>
<evidence type="ECO:0000256" key="1">
    <source>
        <dbReference type="ARBA" id="ARBA00004141"/>
    </source>
</evidence>
<reference evidence="8" key="1">
    <citation type="submission" date="2021-06" db="EMBL/GenBank/DDBJ databases">
        <authorList>
            <person name="Lee C.-S."/>
            <person name="Jin L."/>
        </authorList>
    </citation>
    <scope>NUCLEOTIDE SEQUENCE</scope>
    <source>
        <strain evidence="8">Con5</strain>
        <plasmid evidence="8">p1</plasmid>
    </source>
</reference>
<feature type="transmembrane region" description="Helical" evidence="6">
    <location>
        <begin position="260"/>
        <end position="279"/>
    </location>
</feature>
<dbReference type="RefSeq" id="WP_215505111.1">
    <property type="nucleotide sequence ID" value="NZ_CP076362.1"/>
</dbReference>
<dbReference type="PANTHER" id="PTHR37422">
    <property type="entry name" value="TEICHURONIC ACID BIOSYNTHESIS PROTEIN TUAE"/>
    <property type="match status" value="1"/>
</dbReference>
<geneLocation type="plasmid" evidence="8 9">
    <name>p1</name>
</geneLocation>
<evidence type="ECO:0000256" key="3">
    <source>
        <dbReference type="ARBA" id="ARBA00022989"/>
    </source>
</evidence>
<proteinExistence type="predicted"/>
<keyword evidence="8" id="KW-0436">Ligase</keyword>
<feature type="transmembrane region" description="Helical" evidence="6">
    <location>
        <begin position="367"/>
        <end position="389"/>
    </location>
</feature>
<feature type="transmembrane region" description="Helical" evidence="6">
    <location>
        <begin position="139"/>
        <end position="156"/>
    </location>
</feature>
<dbReference type="EMBL" id="CP076362">
    <property type="protein sequence ID" value="QWK92211.1"/>
    <property type="molecule type" value="Genomic_DNA"/>
</dbReference>
<feature type="region of interest" description="Disordered" evidence="5">
    <location>
        <begin position="450"/>
        <end position="470"/>
    </location>
</feature>
<dbReference type="InterPro" id="IPR007016">
    <property type="entry name" value="O-antigen_ligase-rel_domated"/>
</dbReference>
<evidence type="ECO:0000256" key="5">
    <source>
        <dbReference type="SAM" id="MobiDB-lite"/>
    </source>
</evidence>
<dbReference type="GO" id="GO:0016874">
    <property type="term" value="F:ligase activity"/>
    <property type="evidence" value="ECO:0007669"/>
    <property type="project" value="UniProtKB-KW"/>
</dbReference>
<dbReference type="GO" id="GO:0016020">
    <property type="term" value="C:membrane"/>
    <property type="evidence" value="ECO:0007669"/>
    <property type="project" value="UniProtKB-SubCell"/>
</dbReference>
<evidence type="ECO:0000259" key="7">
    <source>
        <dbReference type="Pfam" id="PF04932"/>
    </source>
</evidence>
<evidence type="ECO:0000256" key="4">
    <source>
        <dbReference type="ARBA" id="ARBA00023136"/>
    </source>
</evidence>
<dbReference type="AlphaFoldDB" id="A0A975S395"/>
<evidence type="ECO:0000256" key="2">
    <source>
        <dbReference type="ARBA" id="ARBA00022692"/>
    </source>
</evidence>
<feature type="transmembrane region" description="Helical" evidence="6">
    <location>
        <begin position="215"/>
        <end position="233"/>
    </location>
</feature>
<dbReference type="PANTHER" id="PTHR37422:SF13">
    <property type="entry name" value="LIPOPOLYSACCHARIDE BIOSYNTHESIS PROTEIN PA4999-RELATED"/>
    <property type="match status" value="1"/>
</dbReference>
<dbReference type="Pfam" id="PF04932">
    <property type="entry name" value="Wzy_C"/>
    <property type="match status" value="1"/>
</dbReference>
<accession>A0A975S395</accession>
<evidence type="ECO:0000313" key="9">
    <source>
        <dbReference type="Proteomes" id="UP000679352"/>
    </source>
</evidence>
<name>A0A975S395_9RHOB</name>
<feature type="domain" description="O-antigen ligase-related" evidence="7">
    <location>
        <begin position="224"/>
        <end position="374"/>
    </location>
</feature>
<comment type="subcellular location">
    <subcellularLocation>
        <location evidence="1">Membrane</location>
        <topology evidence="1">Multi-pass membrane protein</topology>
    </subcellularLocation>
</comment>
<sequence length="817" mass="90011">MTLVTLIILSAVIACGTVVLALHWPMLAVCLFLGITLTNTPAILVHEHGLPSIGTLLVPTLTALLAVRTLLRREKPVTALRLLPLMGLFFVVIALRIPWVTNTEAAISVASELAKNLVIFLVLVGFLTTPERLRMTARTMSVTIGGVAALSVYQYATGRFDINFWGYANAAYLHIQGETHGWRLTGPLPDANFFAQLLLTTLPIPIALMISDQRWAMRALAAICAVVILVSIVLTNSRGALLGLVVVAFATLLLSHRRTFILPGFLVGMALVALVGPIATFERAFAGIETARLLLGDEDITGDPAVIQRVSVMRAALRMFADNPFLGVGPGQFATHYEVYALRYALDMTAPPAAHSLYLEIAAEQGLVGLILFMGFVLTALTLAARTLRHGHQDHAAPDTYLLRAIMLSVIGYLATSIFLHDAYPRFFWAFMALFIATLAVTAAASDKRTPLSRSSDMPEHSQERAVSPAIRQPHTLQSAAAAALRKSMVLILLGAIAFGGLATYQTLQTPVQYSTDSKLLYRFGREYFPITPTEVRRNWGENITVSLDNALATELQLLSSHKVAEMTLDKLENPSLALEQTAPEAEMTDAERVTAFSKLLDIRRVQGTTMLGVRLTYPDPKMADQLLQTFLESYMQRRDMLFHVDASAYFSSQQESLKAKDEAVQAELNRLRVERSAVESQADVTEWTLTPRLDHIPVDMAQITRQLLWLDGLIDQQEKRSEVFRTRLIALEAERQDWEMSRAYTQLVGPTVEIADRTPAARVSTSTRSIAQILSAAIAGAILIWGVFAAHLWLRGAREEILFRRARAEANRKPDA</sequence>
<feature type="transmembrane region" description="Helical" evidence="6">
    <location>
        <begin position="239"/>
        <end position="255"/>
    </location>
</feature>
<keyword evidence="4 6" id="KW-0472">Membrane</keyword>
<evidence type="ECO:0000313" key="8">
    <source>
        <dbReference type="EMBL" id="QWK92211.1"/>
    </source>
</evidence>
<feature type="transmembrane region" description="Helical" evidence="6">
    <location>
        <begin position="105"/>
        <end position="127"/>
    </location>
</feature>
<keyword evidence="9" id="KW-1185">Reference proteome</keyword>